<accession>A0AAN7LXJ6</accession>
<dbReference type="Proteomes" id="UP001346149">
    <property type="component" value="Unassembled WGS sequence"/>
</dbReference>
<evidence type="ECO:0000256" key="2">
    <source>
        <dbReference type="ARBA" id="ARBA00022692"/>
    </source>
</evidence>
<evidence type="ECO:0000313" key="9">
    <source>
        <dbReference type="EMBL" id="KAK4793154.1"/>
    </source>
</evidence>
<evidence type="ECO:0000256" key="1">
    <source>
        <dbReference type="ARBA" id="ARBA00004370"/>
    </source>
</evidence>
<organism evidence="9 10">
    <name type="scientific">Trapa natans</name>
    <name type="common">Water chestnut</name>
    <dbReference type="NCBI Taxonomy" id="22666"/>
    <lineage>
        <taxon>Eukaryota</taxon>
        <taxon>Viridiplantae</taxon>
        <taxon>Streptophyta</taxon>
        <taxon>Embryophyta</taxon>
        <taxon>Tracheophyta</taxon>
        <taxon>Spermatophyta</taxon>
        <taxon>Magnoliopsida</taxon>
        <taxon>eudicotyledons</taxon>
        <taxon>Gunneridae</taxon>
        <taxon>Pentapetalae</taxon>
        <taxon>rosids</taxon>
        <taxon>malvids</taxon>
        <taxon>Myrtales</taxon>
        <taxon>Lythraceae</taxon>
        <taxon>Trapa</taxon>
    </lineage>
</organism>
<keyword evidence="4 7" id="KW-0472">Membrane</keyword>
<evidence type="ECO:0000256" key="4">
    <source>
        <dbReference type="ARBA" id="ARBA00023136"/>
    </source>
</evidence>
<feature type="coiled-coil region" evidence="5">
    <location>
        <begin position="224"/>
        <end position="318"/>
    </location>
</feature>
<keyword evidence="10" id="KW-1185">Reference proteome</keyword>
<feature type="transmembrane region" description="Helical" evidence="7">
    <location>
        <begin position="70"/>
        <end position="91"/>
    </location>
</feature>
<dbReference type="PANTHER" id="PTHR31422">
    <property type="entry name" value="BNAANNG28530D PROTEIN"/>
    <property type="match status" value="1"/>
</dbReference>
<keyword evidence="3 7" id="KW-1133">Transmembrane helix</keyword>
<proteinExistence type="predicted"/>
<reference evidence="9 10" key="1">
    <citation type="journal article" date="2023" name="Hortic Res">
        <title>Pangenome of water caltrop reveals structural variations and asymmetric subgenome divergence after allopolyploidization.</title>
        <authorList>
            <person name="Zhang X."/>
            <person name="Chen Y."/>
            <person name="Wang L."/>
            <person name="Yuan Y."/>
            <person name="Fang M."/>
            <person name="Shi L."/>
            <person name="Lu R."/>
            <person name="Comes H.P."/>
            <person name="Ma Y."/>
            <person name="Chen Y."/>
            <person name="Huang G."/>
            <person name="Zhou Y."/>
            <person name="Zheng Z."/>
            <person name="Qiu Y."/>
        </authorList>
    </citation>
    <scope>NUCLEOTIDE SEQUENCE [LARGE SCALE GENOMIC DNA]</scope>
    <source>
        <strain evidence="9">F231</strain>
    </source>
</reference>
<name>A0AAN7LXJ6_TRANT</name>
<feature type="domain" description="GTD-binding" evidence="8">
    <location>
        <begin position="218"/>
        <end position="316"/>
    </location>
</feature>
<keyword evidence="5" id="KW-0175">Coiled coil</keyword>
<keyword evidence="2 7" id="KW-0812">Transmembrane</keyword>
<dbReference type="PANTHER" id="PTHR31422:SF2">
    <property type="entry name" value="PROTEIN FLOURY 1-LIKE"/>
    <property type="match status" value="1"/>
</dbReference>
<comment type="subcellular location">
    <subcellularLocation>
        <location evidence="1">Membrane</location>
    </subcellularLocation>
</comment>
<evidence type="ECO:0000256" key="6">
    <source>
        <dbReference type="SAM" id="MobiDB-lite"/>
    </source>
</evidence>
<dbReference type="EMBL" id="JAXQNO010000008">
    <property type="protein sequence ID" value="KAK4793154.1"/>
    <property type="molecule type" value="Genomic_DNA"/>
</dbReference>
<comment type="caution">
    <text evidence="9">The sequence shown here is derived from an EMBL/GenBank/DDBJ whole genome shotgun (WGS) entry which is preliminary data.</text>
</comment>
<evidence type="ECO:0000256" key="7">
    <source>
        <dbReference type="SAM" id="Phobius"/>
    </source>
</evidence>
<dbReference type="AlphaFoldDB" id="A0AAN7LXJ6"/>
<protein>
    <recommendedName>
        <fullName evidence="8">GTD-binding domain-containing protein</fullName>
    </recommendedName>
</protein>
<evidence type="ECO:0000259" key="8">
    <source>
        <dbReference type="PROSITE" id="PS51775"/>
    </source>
</evidence>
<dbReference type="PROSITE" id="PS51775">
    <property type="entry name" value="GTD_BINDING"/>
    <property type="match status" value="1"/>
</dbReference>
<gene>
    <name evidence="9" type="ORF">SAY86_023589</name>
</gene>
<dbReference type="GO" id="GO:0016020">
    <property type="term" value="C:membrane"/>
    <property type="evidence" value="ECO:0007669"/>
    <property type="project" value="UniProtKB-SubCell"/>
</dbReference>
<feature type="region of interest" description="Disordered" evidence="6">
    <location>
        <begin position="322"/>
        <end position="345"/>
    </location>
</feature>
<dbReference type="Pfam" id="PF04576">
    <property type="entry name" value="Zein-binding"/>
    <property type="match status" value="1"/>
</dbReference>
<evidence type="ECO:0000313" key="10">
    <source>
        <dbReference type="Proteomes" id="UP001346149"/>
    </source>
</evidence>
<sequence length="380" mass="43059">MLWGTTALPAMEIHHLGRLCLLVTALLYLDLLSLDLYTKFSQISLTFNVSKSCSYSSKLLHKRLEVGSTFFIQFITGIVLFFALSIGLKVLNFSFRPRSSHLRNGDSLKPESCDLMGPLERARSEFDDASAIVNGDSRFLDGSEYSKSEESVHEDQVFDEISLRGFSLGTDNFNQMERFRRPDSLMENGHLVLVNNLQSSAVSEDSETGELFPEDRTTNQMLLRELVKSERQRAEAALAELEKERSATSTAAEEAMLMILRLQAEKSSIEIEAKQYRRLAEEKQMHDQEVIRFLRSVITEQKRDLNALDDELKFCRRRLGSHGHCSCSDQTDGFEEEAENNDTSRYDGHCTIGEFFDDGLEDELISSLEFDSWAPGPGSD</sequence>
<evidence type="ECO:0000256" key="5">
    <source>
        <dbReference type="SAM" id="Coils"/>
    </source>
</evidence>
<dbReference type="InterPro" id="IPR007656">
    <property type="entry name" value="GTD-bd"/>
</dbReference>
<evidence type="ECO:0000256" key="3">
    <source>
        <dbReference type="ARBA" id="ARBA00022989"/>
    </source>
</evidence>
<feature type="transmembrane region" description="Helical" evidence="7">
    <location>
        <begin position="19"/>
        <end position="37"/>
    </location>
</feature>
<dbReference type="GO" id="GO:0080115">
    <property type="term" value="F:myosin XI tail binding"/>
    <property type="evidence" value="ECO:0007669"/>
    <property type="project" value="UniProtKB-ARBA"/>
</dbReference>